<evidence type="ECO:0000313" key="6">
    <source>
        <dbReference type="Proteomes" id="UP000693970"/>
    </source>
</evidence>
<keyword evidence="1 5" id="KW-0238">DNA-binding</keyword>
<feature type="compositionally biased region" description="Polar residues" evidence="3">
    <location>
        <begin position="1"/>
        <end position="17"/>
    </location>
</feature>
<dbReference type="Proteomes" id="UP000693970">
    <property type="component" value="Unassembled WGS sequence"/>
</dbReference>
<feature type="compositionally biased region" description="Polar residues" evidence="3">
    <location>
        <begin position="613"/>
        <end position="626"/>
    </location>
</feature>
<reference evidence="5" key="2">
    <citation type="submission" date="2021-04" db="EMBL/GenBank/DDBJ databases">
        <authorList>
            <person name="Podell S."/>
        </authorList>
    </citation>
    <scope>NUCLEOTIDE SEQUENCE</scope>
    <source>
        <strain evidence="5">Hildebrandi</strain>
    </source>
</reference>
<dbReference type="OrthoDB" id="60033at2759"/>
<feature type="compositionally biased region" description="Low complexity" evidence="3">
    <location>
        <begin position="218"/>
        <end position="258"/>
    </location>
</feature>
<feature type="compositionally biased region" description="Low complexity" evidence="3">
    <location>
        <begin position="584"/>
        <end position="600"/>
    </location>
</feature>
<dbReference type="FunFam" id="1.10.10.10:FF:000479">
    <property type="entry name" value="Predicted protein"/>
    <property type="match status" value="1"/>
</dbReference>
<dbReference type="AlphaFoldDB" id="A0A9K3KHU0"/>
<feature type="compositionally biased region" description="Polar residues" evidence="3">
    <location>
        <begin position="428"/>
        <end position="437"/>
    </location>
</feature>
<dbReference type="EMBL" id="JAGRRH010000023">
    <property type="protein sequence ID" value="KAG7343867.1"/>
    <property type="molecule type" value="Genomic_DNA"/>
</dbReference>
<dbReference type="GO" id="GO:0043565">
    <property type="term" value="F:sequence-specific DNA binding"/>
    <property type="evidence" value="ECO:0007669"/>
    <property type="project" value="InterPro"/>
</dbReference>
<feature type="compositionally biased region" description="Low complexity" evidence="3">
    <location>
        <begin position="31"/>
        <end position="49"/>
    </location>
</feature>
<feature type="domain" description="HSF-type DNA-binding" evidence="4">
    <location>
        <begin position="255"/>
        <end position="349"/>
    </location>
</feature>
<evidence type="ECO:0000256" key="2">
    <source>
        <dbReference type="RuleBase" id="RU004020"/>
    </source>
</evidence>
<feature type="region of interest" description="Disordered" evidence="3">
    <location>
        <begin position="348"/>
        <end position="464"/>
    </location>
</feature>
<name>A0A9K3KHU0_9STRA</name>
<reference evidence="5" key="1">
    <citation type="journal article" date="2021" name="Sci. Rep.">
        <title>Diploid genomic architecture of Nitzschia inconspicua, an elite biomass production diatom.</title>
        <authorList>
            <person name="Oliver A."/>
            <person name="Podell S."/>
            <person name="Pinowska A."/>
            <person name="Traller J.C."/>
            <person name="Smith S.R."/>
            <person name="McClure R."/>
            <person name="Beliaev A."/>
            <person name="Bohutskyi P."/>
            <person name="Hill E.A."/>
            <person name="Rabines A."/>
            <person name="Zheng H."/>
            <person name="Allen L.Z."/>
            <person name="Kuo A."/>
            <person name="Grigoriev I.V."/>
            <person name="Allen A.E."/>
            <person name="Hazlebeck D."/>
            <person name="Allen E.E."/>
        </authorList>
    </citation>
    <scope>NUCLEOTIDE SEQUENCE</scope>
    <source>
        <strain evidence="5">Hildebrandi</strain>
    </source>
</reference>
<feature type="compositionally biased region" description="Polar residues" evidence="3">
    <location>
        <begin position="403"/>
        <end position="415"/>
    </location>
</feature>
<dbReference type="PANTHER" id="PTHR10015:SF206">
    <property type="entry name" value="HSF-TYPE DNA-BINDING DOMAIN-CONTAINING PROTEIN"/>
    <property type="match status" value="1"/>
</dbReference>
<dbReference type="PANTHER" id="PTHR10015">
    <property type="entry name" value="HEAT SHOCK TRANSCRIPTION FACTOR"/>
    <property type="match status" value="1"/>
</dbReference>
<evidence type="ECO:0000256" key="1">
    <source>
        <dbReference type="ARBA" id="ARBA00023125"/>
    </source>
</evidence>
<evidence type="ECO:0000256" key="3">
    <source>
        <dbReference type="SAM" id="MobiDB-lite"/>
    </source>
</evidence>
<feature type="compositionally biased region" description="Low complexity" evidence="3">
    <location>
        <begin position="88"/>
        <end position="103"/>
    </location>
</feature>
<dbReference type="SMART" id="SM00415">
    <property type="entry name" value="HSF"/>
    <property type="match status" value="1"/>
</dbReference>
<feature type="region of interest" description="Disordered" evidence="3">
    <location>
        <begin position="121"/>
        <end position="260"/>
    </location>
</feature>
<evidence type="ECO:0000313" key="5">
    <source>
        <dbReference type="EMBL" id="KAG7343867.1"/>
    </source>
</evidence>
<proteinExistence type="inferred from homology"/>
<gene>
    <name evidence="5" type="ORF">IV203_021875</name>
</gene>
<sequence>MQDQSNGSSTLTPSASAPNLPATGSALHQPSLMNPSSSSASLLTVQRSSGPHLSQPLPASTSEPLDMTSLKDSMDAALQSILSEDTKPAASPAAPSGQQQSSGDVAKQEQLRAMYLAGFRAAAQARQQAPAPSAPAPTSQGIHSIHHQSLRDSFNLAQSEASASDPHPQPPPLHLSPHLTSSSSSPGPPPPAVLVPVSGGMAAGVIKMQPGMSPSALGTSPNTSTTTRSSRSQRGGSVSPALSAASSPGSGSTGHSNPFPRKLMEMLRKEDANVVCWLPKGDAFMVRDPDRFVADILPRYFRHTKLTSFQRQLNLYGFRRVTKGPDAGAYRHESFHRDHPDRCLQMKRTKQKGTGSPQLRPSPRLSGRGSGASSPATPLLSPNESPASTYLDSPASHGPPTMFSLSSAQQQNGNEARQAHFREDPPTLLQSSSQPQTGLGILLNGGVSSHSQPPQPPPPAARVNQPYAHLTPEQQARIQEDLADRERQASALAAAGMVADSVNLTRPATAIGNVLQAPPPLGGIAPPITIGSGIDPNGPPPMESINWNLDIGVAGLGSGGGFDDMDMDFATLFDAEHEQNFMLSDPSFSTPSPSHTVTSSQPMTTTKEESHSGKSSNPNPLNATSM</sequence>
<feature type="compositionally biased region" description="Polar residues" evidence="3">
    <location>
        <begin position="151"/>
        <end position="160"/>
    </location>
</feature>
<protein>
    <submittedName>
        <fullName evidence="5">HSF-type DNA-binding protein</fullName>
    </submittedName>
</protein>
<accession>A0A9K3KHU0</accession>
<feature type="compositionally biased region" description="Polar residues" evidence="3">
    <location>
        <begin position="371"/>
        <end position="391"/>
    </location>
</feature>
<dbReference type="GO" id="GO:0003700">
    <property type="term" value="F:DNA-binding transcription factor activity"/>
    <property type="evidence" value="ECO:0007669"/>
    <property type="project" value="InterPro"/>
</dbReference>
<organism evidence="5 6">
    <name type="scientific">Nitzschia inconspicua</name>
    <dbReference type="NCBI Taxonomy" id="303405"/>
    <lineage>
        <taxon>Eukaryota</taxon>
        <taxon>Sar</taxon>
        <taxon>Stramenopiles</taxon>
        <taxon>Ochrophyta</taxon>
        <taxon>Bacillariophyta</taxon>
        <taxon>Bacillariophyceae</taxon>
        <taxon>Bacillariophycidae</taxon>
        <taxon>Bacillariales</taxon>
        <taxon>Bacillariaceae</taxon>
        <taxon>Nitzschia</taxon>
    </lineage>
</organism>
<comment type="caution">
    <text evidence="5">The sequence shown here is derived from an EMBL/GenBank/DDBJ whole genome shotgun (WGS) entry which is preliminary data.</text>
</comment>
<feature type="region of interest" description="Disordered" evidence="3">
    <location>
        <begin position="583"/>
        <end position="626"/>
    </location>
</feature>
<comment type="similarity">
    <text evidence="2">Belongs to the HSF family.</text>
</comment>
<feature type="compositionally biased region" description="Low complexity" evidence="3">
    <location>
        <begin position="175"/>
        <end position="185"/>
    </location>
</feature>
<dbReference type="Pfam" id="PF00447">
    <property type="entry name" value="HSF_DNA-bind"/>
    <property type="match status" value="1"/>
</dbReference>
<evidence type="ECO:0000259" key="4">
    <source>
        <dbReference type="SMART" id="SM00415"/>
    </source>
</evidence>
<feature type="region of interest" description="Disordered" evidence="3">
    <location>
        <begin position="1"/>
        <end position="109"/>
    </location>
</feature>
<keyword evidence="6" id="KW-1185">Reference proteome</keyword>
<feature type="compositionally biased region" description="Low complexity" evidence="3">
    <location>
        <begin position="121"/>
        <end position="140"/>
    </location>
</feature>
<dbReference type="InterPro" id="IPR000232">
    <property type="entry name" value="HSF_DNA-bd"/>
</dbReference>